<reference evidence="2" key="1">
    <citation type="submission" date="2025-08" db="UniProtKB">
        <authorList>
            <consortium name="RefSeq"/>
        </authorList>
    </citation>
    <scope>IDENTIFICATION</scope>
</reference>
<dbReference type="GeneID" id="104591678"/>
<dbReference type="eggNOG" id="KOG0646">
    <property type="taxonomic scope" value="Eukaryota"/>
</dbReference>
<dbReference type="PRINTS" id="PR00320">
    <property type="entry name" value="GPROTEINBRPT"/>
</dbReference>
<dbReference type="PANTHER" id="PTHR18763:SF4">
    <property type="entry name" value="PROTEIN ROOT INITIATION DEFECTIVE 3-LIKE"/>
    <property type="match status" value="1"/>
</dbReference>
<dbReference type="PANTHER" id="PTHR18763">
    <property type="entry name" value="WD-REPEAT PROTEIN 18"/>
    <property type="match status" value="1"/>
</dbReference>
<dbReference type="GO" id="GO:0006261">
    <property type="term" value="P:DNA-templated DNA replication"/>
    <property type="evidence" value="ECO:0000318"/>
    <property type="project" value="GO_Central"/>
</dbReference>
<dbReference type="PROSITE" id="PS00678">
    <property type="entry name" value="WD_REPEATS_1"/>
    <property type="match status" value="2"/>
</dbReference>
<dbReference type="SUPFAM" id="SSF50978">
    <property type="entry name" value="WD40 repeat-like"/>
    <property type="match status" value="1"/>
</dbReference>
<dbReference type="InterPro" id="IPR045227">
    <property type="entry name" value="WDR18/Ipi3/RID3"/>
</dbReference>
<dbReference type="InterPro" id="IPR015943">
    <property type="entry name" value="WD40/YVTN_repeat-like_dom_sf"/>
</dbReference>
<dbReference type="AlphaFoldDB" id="A0A1U7Z8Y0"/>
<evidence type="ECO:0000313" key="1">
    <source>
        <dbReference type="Proteomes" id="UP000189703"/>
    </source>
</evidence>
<dbReference type="InterPro" id="IPR019775">
    <property type="entry name" value="WD40_repeat_CS"/>
</dbReference>
<dbReference type="Pfam" id="PF00400">
    <property type="entry name" value="WD40"/>
    <property type="match status" value="3"/>
</dbReference>
<keyword evidence="1" id="KW-1185">Reference proteome</keyword>
<name>A0A1U7Z8Y0_NELNU</name>
<sequence length="469" mass="51658">MVREVLVACSDRSMSLGITVWDMNTGDRLLHIPTCASPFHGLLCLRNQFLVASQAHKHGSFGGGAIFLWPLNKPQSPLRSYPIEAIGPISSTKDGLYLVGGALSGNAYVWEIMSGRLLKTWRAHPKALNCLAFSGDDSLLISGSCDGVIRIWSMISLLDVTDSGSLPSFIHCWSEHHSSITGFLTTGSSSSVLVSSSMDGTCKVWDLISGRLCHTQAFPTSVTAIALDSEKQILFSGIADGRIFVNILNVGLGLENSAVISEGPSMVLRGHKGSITALTFSFSGSLLISASEDCTVCLWDVSDWVITRRFNYQKGRITNLVVIPQSSLVSVVENHQRVCYGLRVPVLDKYPQPVNSSSGTVTLLPTYCSIEDGNMTTFRSTHSLNQQILDLEQGRTPEALQMKVEMSVENRMWATRMAKHVTEMNRHLQSRLLDLVQYRLSLSSDPDFSTTERRKKLKLTVHNHLRRNN</sequence>
<dbReference type="SMART" id="SM00320">
    <property type="entry name" value="WD40"/>
    <property type="match status" value="5"/>
</dbReference>
<gene>
    <name evidence="2" type="primary">LOC104591678</name>
</gene>
<dbReference type="InterPro" id="IPR036322">
    <property type="entry name" value="WD40_repeat_dom_sf"/>
</dbReference>
<dbReference type="GO" id="GO:0005656">
    <property type="term" value="C:nuclear pre-replicative complex"/>
    <property type="evidence" value="ECO:0000318"/>
    <property type="project" value="GO_Central"/>
</dbReference>
<protein>
    <submittedName>
        <fullName evidence="2">Protein ROOT INITIATION DEFECTIVE 3-like</fullName>
    </submittedName>
</protein>
<dbReference type="OrthoDB" id="756370at2759"/>
<dbReference type="InterPro" id="IPR001680">
    <property type="entry name" value="WD40_rpt"/>
</dbReference>
<accession>A0A1U7Z8Y0</accession>
<dbReference type="PROSITE" id="PS50294">
    <property type="entry name" value="WD_REPEATS_REGION"/>
    <property type="match status" value="2"/>
</dbReference>
<dbReference type="KEGG" id="nnu:104591678"/>
<proteinExistence type="predicted"/>
<dbReference type="PROSITE" id="PS50082">
    <property type="entry name" value="WD_REPEATS_2"/>
    <property type="match status" value="3"/>
</dbReference>
<organism evidence="1 2">
    <name type="scientific">Nelumbo nucifera</name>
    <name type="common">Sacred lotus</name>
    <dbReference type="NCBI Taxonomy" id="4432"/>
    <lineage>
        <taxon>Eukaryota</taxon>
        <taxon>Viridiplantae</taxon>
        <taxon>Streptophyta</taxon>
        <taxon>Embryophyta</taxon>
        <taxon>Tracheophyta</taxon>
        <taxon>Spermatophyta</taxon>
        <taxon>Magnoliopsida</taxon>
        <taxon>Proteales</taxon>
        <taxon>Nelumbonaceae</taxon>
        <taxon>Nelumbo</taxon>
    </lineage>
</organism>
<dbReference type="InterPro" id="IPR020472">
    <property type="entry name" value="WD40_PAC1"/>
</dbReference>
<dbReference type="STRING" id="4432.A0A1U7Z8Y0"/>
<dbReference type="GO" id="GO:0120330">
    <property type="term" value="C:rixosome complex"/>
    <property type="evidence" value="ECO:0000318"/>
    <property type="project" value="GO_Central"/>
</dbReference>
<dbReference type="Gene3D" id="2.130.10.10">
    <property type="entry name" value="YVTN repeat-like/Quinoprotein amine dehydrogenase"/>
    <property type="match status" value="3"/>
</dbReference>
<evidence type="ECO:0000313" key="2">
    <source>
        <dbReference type="RefSeq" id="XP_010248940.1"/>
    </source>
</evidence>
<dbReference type="RefSeq" id="XP_010248940.1">
    <property type="nucleotide sequence ID" value="XM_010250638.2"/>
</dbReference>
<dbReference type="OMA" id="RYKGGGC"/>
<dbReference type="Proteomes" id="UP000189703">
    <property type="component" value="Unplaced"/>
</dbReference>
<dbReference type="GO" id="GO:0006364">
    <property type="term" value="P:rRNA processing"/>
    <property type="evidence" value="ECO:0000318"/>
    <property type="project" value="GO_Central"/>
</dbReference>